<dbReference type="GO" id="GO:0032259">
    <property type="term" value="P:methylation"/>
    <property type="evidence" value="ECO:0007669"/>
    <property type="project" value="UniProtKB-KW"/>
</dbReference>
<dbReference type="InterPro" id="IPR036397">
    <property type="entry name" value="RNaseH_sf"/>
</dbReference>
<keyword evidence="1" id="KW-0808">Transferase</keyword>
<dbReference type="Gene3D" id="3.30.420.10">
    <property type="entry name" value="Ribonuclease H-like superfamily/Ribonuclease H"/>
    <property type="match status" value="1"/>
</dbReference>
<dbReference type="GO" id="GO:0008168">
    <property type="term" value="F:methyltransferase activity"/>
    <property type="evidence" value="ECO:0007669"/>
    <property type="project" value="UniProtKB-KW"/>
</dbReference>
<organism evidence="1">
    <name type="scientific">Bactrocera dorsalis</name>
    <name type="common">Oriental fruit fly</name>
    <name type="synonym">Dacus dorsalis</name>
    <dbReference type="NCBI Taxonomy" id="27457"/>
    <lineage>
        <taxon>Eukaryota</taxon>
        <taxon>Metazoa</taxon>
        <taxon>Ecdysozoa</taxon>
        <taxon>Arthropoda</taxon>
        <taxon>Hexapoda</taxon>
        <taxon>Insecta</taxon>
        <taxon>Pterygota</taxon>
        <taxon>Neoptera</taxon>
        <taxon>Endopterygota</taxon>
        <taxon>Diptera</taxon>
        <taxon>Brachycera</taxon>
        <taxon>Muscomorpha</taxon>
        <taxon>Tephritoidea</taxon>
        <taxon>Tephritidae</taxon>
        <taxon>Bactrocera</taxon>
        <taxon>Bactrocera</taxon>
    </lineage>
</organism>
<name>A0A034WT27_BACDO</name>
<gene>
    <name evidence="1" type="primary">SETMR</name>
</gene>
<dbReference type="InterPro" id="IPR001888">
    <property type="entry name" value="Transposase_1"/>
</dbReference>
<dbReference type="OrthoDB" id="6118231at2759"/>
<sequence>MVMASVFWDARGILFVDYLQTGKAIISEYYCYLLDQLKEKIRKKRPGLEMEKTLFQQDNAPCHKSTLTMAKIHELKFELLEHPPYSPDSAPSDFHLFPELKKFMSGKRFSSKEEVLTAVGCCREIVLNNKVYFKS</sequence>
<dbReference type="PANTHER" id="PTHR46060">
    <property type="entry name" value="MARINER MOS1 TRANSPOSASE-LIKE PROTEIN"/>
    <property type="match status" value="1"/>
</dbReference>
<dbReference type="GO" id="GO:0003676">
    <property type="term" value="F:nucleic acid binding"/>
    <property type="evidence" value="ECO:0007669"/>
    <property type="project" value="InterPro"/>
</dbReference>
<proteinExistence type="predicted"/>
<reference evidence="1" key="1">
    <citation type="journal article" date="2014" name="BMC Genomics">
        <title>Characterizing the developmental transcriptome of the oriental fruit fly, Bactrocera dorsalis (Diptera: Tephritidae) through comparative genomic analysis with Drosophila melanogaster utilizing modENCODE datasets.</title>
        <authorList>
            <person name="Geib S.M."/>
            <person name="Calla B."/>
            <person name="Hall B."/>
            <person name="Hou S."/>
            <person name="Manoukis N.C."/>
        </authorList>
    </citation>
    <scope>NUCLEOTIDE SEQUENCE</scope>
    <source>
        <strain evidence="1">Punador</strain>
    </source>
</reference>
<dbReference type="Pfam" id="PF01359">
    <property type="entry name" value="Transposase_1"/>
    <property type="match status" value="1"/>
</dbReference>
<dbReference type="EMBL" id="GAKP01001158">
    <property type="protein sequence ID" value="JAC57794.1"/>
    <property type="molecule type" value="Transcribed_RNA"/>
</dbReference>
<dbReference type="AlphaFoldDB" id="A0A034WT27"/>
<dbReference type="InterPro" id="IPR052709">
    <property type="entry name" value="Transposase-MT_Hybrid"/>
</dbReference>
<protein>
    <submittedName>
        <fullName evidence="1">Histone-lysine N-methyltransferase SETMAR</fullName>
    </submittedName>
</protein>
<dbReference type="PANTHER" id="PTHR46060:SF1">
    <property type="entry name" value="MARINER MOS1 TRANSPOSASE-LIKE PROTEIN"/>
    <property type="match status" value="1"/>
</dbReference>
<accession>A0A034WT27</accession>
<evidence type="ECO:0000313" key="1">
    <source>
        <dbReference type="EMBL" id="JAC57794.1"/>
    </source>
</evidence>
<keyword evidence="1" id="KW-0489">Methyltransferase</keyword>